<keyword evidence="2" id="KW-0812">Transmembrane</keyword>
<dbReference type="EMBL" id="CAFBMJ010000097">
    <property type="protein sequence ID" value="CAB4908179.1"/>
    <property type="molecule type" value="Genomic_DNA"/>
</dbReference>
<keyword evidence="2" id="KW-1133">Transmembrane helix</keyword>
<protein>
    <submittedName>
        <fullName evidence="3">Unannotated protein</fullName>
    </submittedName>
</protein>
<feature type="region of interest" description="Disordered" evidence="1">
    <location>
        <begin position="1"/>
        <end position="29"/>
    </location>
</feature>
<evidence type="ECO:0000256" key="2">
    <source>
        <dbReference type="SAM" id="Phobius"/>
    </source>
</evidence>
<evidence type="ECO:0000256" key="1">
    <source>
        <dbReference type="SAM" id="MobiDB-lite"/>
    </source>
</evidence>
<proteinExistence type="predicted"/>
<gene>
    <name evidence="3" type="ORF">UFOPK3573_01056</name>
    <name evidence="4" type="ORF">UFOPK3879_01218</name>
</gene>
<feature type="transmembrane region" description="Helical" evidence="2">
    <location>
        <begin position="36"/>
        <end position="58"/>
    </location>
</feature>
<keyword evidence="2" id="KW-0472">Membrane</keyword>
<dbReference type="AlphaFoldDB" id="A0A6J7GXC7"/>
<feature type="transmembrane region" description="Helical" evidence="2">
    <location>
        <begin position="99"/>
        <end position="131"/>
    </location>
</feature>
<reference evidence="3" key="1">
    <citation type="submission" date="2020-05" db="EMBL/GenBank/DDBJ databases">
        <authorList>
            <person name="Chiriac C."/>
            <person name="Salcher M."/>
            <person name="Ghai R."/>
            <person name="Kavagutti S V."/>
        </authorList>
    </citation>
    <scope>NUCLEOTIDE SEQUENCE</scope>
</reference>
<evidence type="ECO:0000313" key="4">
    <source>
        <dbReference type="EMBL" id="CAB4966517.1"/>
    </source>
</evidence>
<evidence type="ECO:0000313" key="3">
    <source>
        <dbReference type="EMBL" id="CAB4908179.1"/>
    </source>
</evidence>
<feature type="transmembrane region" description="Helical" evidence="2">
    <location>
        <begin position="70"/>
        <end position="92"/>
    </location>
</feature>
<accession>A0A6J7GXC7</accession>
<organism evidence="3">
    <name type="scientific">freshwater metagenome</name>
    <dbReference type="NCBI Taxonomy" id="449393"/>
    <lineage>
        <taxon>unclassified sequences</taxon>
        <taxon>metagenomes</taxon>
        <taxon>ecological metagenomes</taxon>
    </lineage>
</organism>
<sequence>MHNIEVPDDNAFRGFPPPSNPLPLSQNKPRKRRSPIIFWGLVFGFLPILIPLLASSFIDDALNEGSSTLGVLPWLTFFTLPVGGVIMLVGAVKPDVARILLLIAGAVFVLSLMNSLPVVAVILLALGIVVYKKT</sequence>
<dbReference type="EMBL" id="CAFBNR010000071">
    <property type="protein sequence ID" value="CAB4966517.1"/>
    <property type="molecule type" value="Genomic_DNA"/>
</dbReference>
<name>A0A6J7GXC7_9ZZZZ</name>